<feature type="region of interest" description="Disordered" evidence="3">
    <location>
        <begin position="345"/>
        <end position="369"/>
    </location>
</feature>
<keyword evidence="2" id="KW-0677">Repeat</keyword>
<evidence type="ECO:0000256" key="2">
    <source>
        <dbReference type="ARBA" id="ARBA00022737"/>
    </source>
</evidence>
<evidence type="ECO:0000256" key="4">
    <source>
        <dbReference type="SAM" id="Phobius"/>
    </source>
</evidence>
<dbReference type="SUPFAM" id="SSF117281">
    <property type="entry name" value="Kelch motif"/>
    <property type="match status" value="1"/>
</dbReference>
<name>A0A367KAS4_RHIAZ</name>
<evidence type="ECO:0000256" key="3">
    <source>
        <dbReference type="SAM" id="MobiDB-lite"/>
    </source>
</evidence>
<dbReference type="PANTHER" id="PTHR46093">
    <property type="entry name" value="ACYL-COA-BINDING DOMAIN-CONTAINING PROTEIN 5"/>
    <property type="match status" value="1"/>
</dbReference>
<evidence type="ECO:0000313" key="6">
    <source>
        <dbReference type="Proteomes" id="UP000252139"/>
    </source>
</evidence>
<feature type="region of interest" description="Disordered" evidence="3">
    <location>
        <begin position="412"/>
        <end position="452"/>
    </location>
</feature>
<feature type="transmembrane region" description="Helical" evidence="4">
    <location>
        <begin position="376"/>
        <end position="403"/>
    </location>
</feature>
<keyword evidence="1" id="KW-0880">Kelch repeat</keyword>
<proteinExistence type="predicted"/>
<accession>A0A367KAS4</accession>
<gene>
    <name evidence="5" type="ORF">CU097_014866</name>
</gene>
<evidence type="ECO:0000313" key="5">
    <source>
        <dbReference type="EMBL" id="RCH98941.1"/>
    </source>
</evidence>
<dbReference type="InterPro" id="IPR015915">
    <property type="entry name" value="Kelch-typ_b-propeller"/>
</dbReference>
<comment type="caution">
    <text evidence="5">The sequence shown here is derived from an EMBL/GenBank/DDBJ whole genome shotgun (WGS) entry which is preliminary data.</text>
</comment>
<organism evidence="5 6">
    <name type="scientific">Rhizopus azygosporus</name>
    <name type="common">Rhizopus microsporus var. azygosporus</name>
    <dbReference type="NCBI Taxonomy" id="86630"/>
    <lineage>
        <taxon>Eukaryota</taxon>
        <taxon>Fungi</taxon>
        <taxon>Fungi incertae sedis</taxon>
        <taxon>Mucoromycota</taxon>
        <taxon>Mucoromycotina</taxon>
        <taxon>Mucoromycetes</taxon>
        <taxon>Mucorales</taxon>
        <taxon>Mucorineae</taxon>
        <taxon>Rhizopodaceae</taxon>
        <taxon>Rhizopus</taxon>
    </lineage>
</organism>
<dbReference type="AlphaFoldDB" id="A0A367KAS4"/>
<keyword evidence="4" id="KW-0812">Transmembrane</keyword>
<keyword evidence="4" id="KW-1133">Transmembrane helix</keyword>
<sequence>MYTLGLSRPWNTIEPAWSSFKGNDPDNVTAPLSFFAATHVPISDYFFIDGGSCTNLNKAQNIYFNIQKGTWASSSLKGEQLARRYTKEREREKSEKIMINIFFFLSFRKQHTAVSDNEGRVWLWGGVSDVSTYGGPPIYYNTWTVIDTNTWTISRPSVENNPPPRIDHTATIISNKYILITGGVIYSHDVANPADNLTLNPVSMSSLLLFDIQNNRWHNVTAGGNIPAPRRGHSAVLSLDGRKIIIFGGGATDGRSTQFNDVFILELSTMQWTAPAIEGIPPKPRKYHKSTMIGNYLLVMFGIGDGDTGFDDVSLLSTTSWTWVSQYTPNPAWLSGNDSNSLNSSNSGLDPFYDPNYGNSNDETARKVDPDSRIKAGITAGAVSGSVVIIGGGLFLIVSIVLLKKKKKRELMDKSSISSSNDPGTMHQENNSTLSNHVHESHEFQKPNNRSSAGYAIQINEGELYKPDVS</sequence>
<dbReference type="EMBL" id="PJQL01000159">
    <property type="protein sequence ID" value="RCH98941.1"/>
    <property type="molecule type" value="Genomic_DNA"/>
</dbReference>
<reference evidence="5 6" key="1">
    <citation type="journal article" date="2018" name="G3 (Bethesda)">
        <title>Phylogenetic and Phylogenomic Definition of Rhizopus Species.</title>
        <authorList>
            <person name="Gryganskyi A.P."/>
            <person name="Golan J."/>
            <person name="Dolatabadi S."/>
            <person name="Mondo S."/>
            <person name="Robb S."/>
            <person name="Idnurm A."/>
            <person name="Muszewska A."/>
            <person name="Steczkiewicz K."/>
            <person name="Masonjones S."/>
            <person name="Liao H.L."/>
            <person name="Gajdeczka M.T."/>
            <person name="Anike F."/>
            <person name="Vuek A."/>
            <person name="Anishchenko I.M."/>
            <person name="Voigt K."/>
            <person name="de Hoog G.S."/>
            <person name="Smith M.E."/>
            <person name="Heitman J."/>
            <person name="Vilgalys R."/>
            <person name="Stajich J.E."/>
        </authorList>
    </citation>
    <scope>NUCLEOTIDE SEQUENCE [LARGE SCALE GENOMIC DNA]</scope>
    <source>
        <strain evidence="5 6">CBS 357.93</strain>
    </source>
</reference>
<dbReference type="STRING" id="86630.A0A367KAS4"/>
<evidence type="ECO:0000256" key="1">
    <source>
        <dbReference type="ARBA" id="ARBA00022441"/>
    </source>
</evidence>
<dbReference type="Pfam" id="PF24681">
    <property type="entry name" value="Kelch_KLHDC2_KLHL20_DRC7"/>
    <property type="match status" value="1"/>
</dbReference>
<dbReference type="PANTHER" id="PTHR46093:SF3">
    <property type="entry name" value="ACYL-COA-BINDING DOMAIN-CONTAINING PROTEIN 4"/>
    <property type="match status" value="1"/>
</dbReference>
<evidence type="ECO:0008006" key="7">
    <source>
        <dbReference type="Google" id="ProtNLM"/>
    </source>
</evidence>
<keyword evidence="4" id="KW-0472">Membrane</keyword>
<dbReference type="Proteomes" id="UP000252139">
    <property type="component" value="Unassembled WGS sequence"/>
</dbReference>
<dbReference type="OrthoDB" id="432528at2759"/>
<protein>
    <recommendedName>
        <fullName evidence="7">Galactose oxidase</fullName>
    </recommendedName>
</protein>
<feature type="compositionally biased region" description="Polar residues" evidence="3">
    <location>
        <begin position="415"/>
        <end position="436"/>
    </location>
</feature>
<dbReference type="Gene3D" id="2.120.10.80">
    <property type="entry name" value="Kelch-type beta propeller"/>
    <property type="match status" value="2"/>
</dbReference>
<keyword evidence="6" id="KW-1185">Reference proteome</keyword>